<sequence>MGFKFGTYWTPETSSQQCLDYNSTSGCQRADENSFGGGCQKKTEANWSDWQPWGDCFCDRQLRTRVCEYEDAYHSKGCQGRSYESRTCISHKPCPNANHHSLKTTTSQPNTATEQYSFTLAPPKGPRYIYAFRPNPLASAHIEK</sequence>
<dbReference type="InterPro" id="IPR000884">
    <property type="entry name" value="TSP1_rpt"/>
</dbReference>
<dbReference type="AlphaFoldDB" id="A0A915DIS4"/>
<reference evidence="2" key="1">
    <citation type="submission" date="2022-11" db="UniProtKB">
        <authorList>
            <consortium name="WormBaseParasite"/>
        </authorList>
    </citation>
    <scope>IDENTIFICATION</scope>
</reference>
<keyword evidence="1" id="KW-1185">Reference proteome</keyword>
<name>A0A915DIS4_9BILA</name>
<dbReference type="PROSITE" id="PS50092">
    <property type="entry name" value="TSP1"/>
    <property type="match status" value="1"/>
</dbReference>
<dbReference type="SMART" id="SM00209">
    <property type="entry name" value="TSP1"/>
    <property type="match status" value="1"/>
</dbReference>
<evidence type="ECO:0000313" key="2">
    <source>
        <dbReference type="WBParaSite" id="jg19697"/>
    </source>
</evidence>
<evidence type="ECO:0000313" key="1">
    <source>
        <dbReference type="Proteomes" id="UP000887574"/>
    </source>
</evidence>
<protein>
    <submittedName>
        <fullName evidence="2">Uncharacterized protein</fullName>
    </submittedName>
</protein>
<dbReference type="InterPro" id="IPR036383">
    <property type="entry name" value="TSP1_rpt_sf"/>
</dbReference>
<dbReference type="Proteomes" id="UP000887574">
    <property type="component" value="Unplaced"/>
</dbReference>
<proteinExistence type="predicted"/>
<dbReference type="SUPFAM" id="SSF82895">
    <property type="entry name" value="TSP-1 type 1 repeat"/>
    <property type="match status" value="1"/>
</dbReference>
<accession>A0A915DIS4</accession>
<organism evidence="1 2">
    <name type="scientific">Ditylenchus dipsaci</name>
    <dbReference type="NCBI Taxonomy" id="166011"/>
    <lineage>
        <taxon>Eukaryota</taxon>
        <taxon>Metazoa</taxon>
        <taxon>Ecdysozoa</taxon>
        <taxon>Nematoda</taxon>
        <taxon>Chromadorea</taxon>
        <taxon>Rhabditida</taxon>
        <taxon>Tylenchina</taxon>
        <taxon>Tylenchomorpha</taxon>
        <taxon>Sphaerularioidea</taxon>
        <taxon>Anguinidae</taxon>
        <taxon>Anguininae</taxon>
        <taxon>Ditylenchus</taxon>
    </lineage>
</organism>
<dbReference type="WBParaSite" id="jg19697">
    <property type="protein sequence ID" value="jg19697"/>
    <property type="gene ID" value="jg19697"/>
</dbReference>